<dbReference type="RefSeq" id="WP_129316395.1">
    <property type="nucleotide sequence ID" value="NZ_NOIQ01000027.1"/>
</dbReference>
<dbReference type="Gene3D" id="3.30.230.10">
    <property type="match status" value="1"/>
</dbReference>
<dbReference type="Gene3D" id="3.30.70.890">
    <property type="entry name" value="GHMP kinase, C-terminal domain"/>
    <property type="match status" value="1"/>
</dbReference>
<dbReference type="PIRSF" id="PIRSF015950">
    <property type="entry name" value="Mev_P_decrbx"/>
    <property type="match status" value="1"/>
</dbReference>
<sequence>MTAERATAVAHPNLALIKYWGKRDEQLVLPWTGSLSLTLDVFPTRTSLTLDPSLDEDRFLLNGAAVTGTPLDRVRTFLDLVREQSGSRVRARIESENSVPTGAGLASSASGFAALATAASSAYGLPTDTVSLSRLARRGSGSACRSVIGDLVEWHAGEGAGEVADAASYAENIPGPELAMVIVVVSAAEKAVSSRVAMRETIRTSPYFDGWVTGTTQDLIDMREALAAGDYTRVGELTESNALRMHAAINGSRPPVRYLAPTSVEVFDTVERLRSDGLEVYGTADAGPNVAVLCRNADLERTHRALADRFPGLDLIPARSGPGAHLVENE</sequence>
<evidence type="ECO:0000259" key="8">
    <source>
        <dbReference type="Pfam" id="PF18376"/>
    </source>
</evidence>
<keyword evidence="11" id="KW-1185">Reference proteome</keyword>
<evidence type="ECO:0000259" key="9">
    <source>
        <dbReference type="Pfam" id="PF22700"/>
    </source>
</evidence>
<proteinExistence type="inferred from homology"/>
<dbReference type="Proteomes" id="UP000462152">
    <property type="component" value="Unassembled WGS sequence"/>
</dbReference>
<dbReference type="AlphaFoldDB" id="A0A7K1LJS2"/>
<comment type="similarity">
    <text evidence="1">Belongs to the diphosphomevalonate decarboxylase family.</text>
</comment>
<reference evidence="10 11" key="1">
    <citation type="submission" date="2019-12" db="EMBL/GenBank/DDBJ databases">
        <authorList>
            <person name="Li J."/>
            <person name="Shi Y."/>
            <person name="Xu G."/>
            <person name="Xiao D."/>
            <person name="Ran X."/>
        </authorList>
    </citation>
    <scope>NUCLEOTIDE SEQUENCE [LARGE SCALE GENOMIC DNA]</scope>
    <source>
        <strain evidence="10 11">JCM 15915</strain>
    </source>
</reference>
<feature type="domain" description="Diphosphomevalonate decarboxylase-like N-terminal" evidence="9">
    <location>
        <begin position="10"/>
        <end position="159"/>
    </location>
</feature>
<dbReference type="EMBL" id="WOGT01000005">
    <property type="protein sequence ID" value="MUN55429.1"/>
    <property type="molecule type" value="Genomic_DNA"/>
</dbReference>
<dbReference type="InterPro" id="IPR053859">
    <property type="entry name" value="MVD-like_N"/>
</dbReference>
<dbReference type="FunFam" id="3.30.230.10:FF:000072">
    <property type="entry name" value="Diphosphomevalonate decarboxylase"/>
    <property type="match status" value="1"/>
</dbReference>
<dbReference type="GO" id="GO:0005829">
    <property type="term" value="C:cytosol"/>
    <property type="evidence" value="ECO:0007669"/>
    <property type="project" value="InterPro"/>
</dbReference>
<protein>
    <recommendedName>
        <fullName evidence="2">diphosphomevalonate decarboxylase</fullName>
        <ecNumber evidence="2">4.1.1.33</ecNumber>
    </recommendedName>
</protein>
<dbReference type="EC" id="4.1.1.33" evidence="2"/>
<dbReference type="Pfam" id="PF18376">
    <property type="entry name" value="MDD_C"/>
    <property type="match status" value="1"/>
</dbReference>
<dbReference type="NCBIfam" id="TIGR01240">
    <property type="entry name" value="mevDPdecarb"/>
    <property type="match status" value="1"/>
</dbReference>
<dbReference type="GO" id="GO:0004163">
    <property type="term" value="F:diphosphomevalonate decarboxylase activity"/>
    <property type="evidence" value="ECO:0007669"/>
    <property type="project" value="UniProtKB-EC"/>
</dbReference>
<gene>
    <name evidence="10" type="primary">mvaD</name>
    <name evidence="10" type="ORF">GMA10_09450</name>
</gene>
<name>A0A7K1LJS2_9MICC</name>
<dbReference type="InterPro" id="IPR020568">
    <property type="entry name" value="Ribosomal_Su5_D2-typ_SF"/>
</dbReference>
<dbReference type="InterPro" id="IPR029765">
    <property type="entry name" value="Mev_diP_decarb"/>
</dbReference>
<evidence type="ECO:0000256" key="2">
    <source>
        <dbReference type="ARBA" id="ARBA00012296"/>
    </source>
</evidence>
<dbReference type="Pfam" id="PF22700">
    <property type="entry name" value="MVD-like_N"/>
    <property type="match status" value="1"/>
</dbReference>
<evidence type="ECO:0000256" key="7">
    <source>
        <dbReference type="ARBA" id="ARBA00023239"/>
    </source>
</evidence>
<keyword evidence="7 10" id="KW-0456">Lyase</keyword>
<dbReference type="InterPro" id="IPR005935">
    <property type="entry name" value="Mev_decarb"/>
</dbReference>
<feature type="domain" description="Mvd1 C-terminal" evidence="8">
    <location>
        <begin position="180"/>
        <end position="312"/>
    </location>
</feature>
<dbReference type="PANTHER" id="PTHR10977">
    <property type="entry name" value="DIPHOSPHOMEVALONATE DECARBOXYLASE"/>
    <property type="match status" value="1"/>
</dbReference>
<keyword evidence="3" id="KW-0444">Lipid biosynthesis</keyword>
<evidence type="ECO:0000256" key="4">
    <source>
        <dbReference type="ARBA" id="ARBA00022741"/>
    </source>
</evidence>
<organism evidence="10 11">
    <name type="scientific">Rothia koreensis</name>
    <dbReference type="NCBI Taxonomy" id="592378"/>
    <lineage>
        <taxon>Bacteria</taxon>
        <taxon>Bacillati</taxon>
        <taxon>Actinomycetota</taxon>
        <taxon>Actinomycetes</taxon>
        <taxon>Micrococcales</taxon>
        <taxon>Micrococcaceae</taxon>
        <taxon>Rothia</taxon>
    </lineage>
</organism>
<evidence type="ECO:0000256" key="1">
    <source>
        <dbReference type="ARBA" id="ARBA00008831"/>
    </source>
</evidence>
<dbReference type="GO" id="GO:0005524">
    <property type="term" value="F:ATP binding"/>
    <property type="evidence" value="ECO:0007669"/>
    <property type="project" value="UniProtKB-KW"/>
</dbReference>
<dbReference type="SUPFAM" id="SSF55060">
    <property type="entry name" value="GHMP Kinase, C-terminal domain"/>
    <property type="match status" value="1"/>
</dbReference>
<evidence type="ECO:0000313" key="10">
    <source>
        <dbReference type="EMBL" id="MUN55429.1"/>
    </source>
</evidence>
<keyword evidence="6" id="KW-0443">Lipid metabolism</keyword>
<dbReference type="SUPFAM" id="SSF54211">
    <property type="entry name" value="Ribosomal protein S5 domain 2-like"/>
    <property type="match status" value="1"/>
</dbReference>
<dbReference type="GO" id="GO:0019287">
    <property type="term" value="P:isopentenyl diphosphate biosynthetic process, mevalonate pathway"/>
    <property type="evidence" value="ECO:0007669"/>
    <property type="project" value="InterPro"/>
</dbReference>
<evidence type="ECO:0000256" key="3">
    <source>
        <dbReference type="ARBA" id="ARBA00022516"/>
    </source>
</evidence>
<keyword evidence="4" id="KW-0547">Nucleotide-binding</keyword>
<dbReference type="InterPro" id="IPR036554">
    <property type="entry name" value="GHMP_kinase_C_sf"/>
</dbReference>
<comment type="caution">
    <text evidence="10">The sequence shown here is derived from an EMBL/GenBank/DDBJ whole genome shotgun (WGS) entry which is preliminary data.</text>
</comment>
<accession>A0A7K1LJS2</accession>
<evidence type="ECO:0000256" key="5">
    <source>
        <dbReference type="ARBA" id="ARBA00022840"/>
    </source>
</evidence>
<dbReference type="InterPro" id="IPR014721">
    <property type="entry name" value="Ribsml_uS5_D2-typ_fold_subgr"/>
</dbReference>
<evidence type="ECO:0000313" key="11">
    <source>
        <dbReference type="Proteomes" id="UP000462152"/>
    </source>
</evidence>
<evidence type="ECO:0000256" key="6">
    <source>
        <dbReference type="ARBA" id="ARBA00023098"/>
    </source>
</evidence>
<dbReference type="PANTHER" id="PTHR10977:SF3">
    <property type="entry name" value="DIPHOSPHOMEVALONATE DECARBOXYLASE"/>
    <property type="match status" value="1"/>
</dbReference>
<dbReference type="InterPro" id="IPR041431">
    <property type="entry name" value="Mvd1_C"/>
</dbReference>
<dbReference type="OrthoDB" id="5498344at2"/>
<keyword evidence="5" id="KW-0067">ATP-binding</keyword>